<evidence type="ECO:0000313" key="3">
    <source>
        <dbReference type="Proteomes" id="UP000249065"/>
    </source>
</evidence>
<evidence type="ECO:0000256" key="1">
    <source>
        <dbReference type="ARBA" id="ARBA00022729"/>
    </source>
</evidence>
<dbReference type="SUPFAM" id="SSF69318">
    <property type="entry name" value="Integrin alpha N-terminal domain"/>
    <property type="match status" value="1"/>
</dbReference>
<accession>A0A327M5P7</accession>
<dbReference type="InterPro" id="IPR028994">
    <property type="entry name" value="Integrin_alpha_N"/>
</dbReference>
<dbReference type="Gene3D" id="2.150.10.10">
    <property type="entry name" value="Serralysin-like metalloprotease, C-terminal"/>
    <property type="match status" value="5"/>
</dbReference>
<comment type="caution">
    <text evidence="2">The sequence shown here is derived from an EMBL/GenBank/DDBJ whole genome shotgun (WGS) entry which is preliminary data.</text>
</comment>
<keyword evidence="3" id="KW-1185">Reference proteome</keyword>
<dbReference type="Pfam" id="PF13517">
    <property type="entry name" value="FG-GAP_3"/>
    <property type="match status" value="2"/>
</dbReference>
<dbReference type="InterPro" id="IPR001343">
    <property type="entry name" value="Hemolysn_Ca-bd"/>
</dbReference>
<proteinExistence type="predicted"/>
<dbReference type="InterPro" id="IPR018511">
    <property type="entry name" value="Hemolysin-typ_Ca-bd_CS"/>
</dbReference>
<evidence type="ECO:0000313" key="2">
    <source>
        <dbReference type="EMBL" id="RAI57644.1"/>
    </source>
</evidence>
<protein>
    <recommendedName>
        <fullName evidence="4">Calcium-binding protein</fullName>
    </recommendedName>
</protein>
<dbReference type="Proteomes" id="UP000249065">
    <property type="component" value="Unassembled WGS sequence"/>
</dbReference>
<dbReference type="InterPro" id="IPR013517">
    <property type="entry name" value="FG-GAP"/>
</dbReference>
<dbReference type="PRINTS" id="PR00313">
    <property type="entry name" value="CABNDNGRPT"/>
</dbReference>
<sequence length="1282" mass="127058">MVSRRGRQAVASRPPMLCSIVCDQGNAGRADGRGGMAGAIGCSGPGIGGDFELRGFVIIVACKRSCGAAKATGDLINFWIKFSHLVNPYRVGNGTGGMRKIGTSANDTLTGDLGSDSIEGGGGTDTLTYAGLAPGYDLAVTFSAPGSAAVVKSSQGTPVGTDRVAGIAAITGGAGRDLFDFTAAYGRASTTAAVTDIAGGAGNDTIKAAGRSWVEADYTGAAGSVIASLQMRTDADGHQIGQAVDGDGGIDTLIDLHRIRGSTHADRITGGAGNDTVTGSLGNDTLAGGAGSNLLDYSRMVAPDGTTLRITLNSDGSGTAEKSGGGTDGFTAFQTINAGGGADRIEAAKAAASMQVLRGMAGADTIDGADSLLNLVDYALDIAGVSIDLGAGTARDGWGDVDALQKVLRIRGSDFADTIKGSGKSETFDASLGSDSYAGGGGSDTLSYSGLLGRSVTIVLTAAGTGTAVKSSGGGTDSFSGIGVVQGSSGGDMIRAAAGATGVTLLRGLGGTDTIDGASNALNVVDYSQSAAGVAVNLANGIAADGEGASDRLSHVVAVQGSRLADTIVGGSAATVFYGTTGNDRYTGGSAADTLSYAWTDGIRITTRFDAAGTGTVSKAGGAFGTDSVTGIDTLVGGRAADDLGGHVAALGTTLFLDGGSGNDTLRGYGLDENVADYAARTGPLTAVLGAGGTASLAGGEVDRLVGIVAIRGTAQADRITGSAADERVIGSGGNDTIAGGGGHDTLDYGQAGLAAGIAATWTGADSGSVAKLGTDKADSFGGIDHIVGTGFADSIAGHAAITHAVYVFGGAGSDSIAGGGSALLVADYQGGAAIQADLGAGTVVEAYATPSTDRLTGIVALRGSAQADAIAGTAAAETLWGGAGDDTLAGGGGADSLDGGAGNDRILPGAGNATIAGGAGHDTLVLDIRAAEASLARTADGGWTVTGPQGTVLLHDVEAVQFSDGLAQLRSVAQDFDGDGKSEILFEANDLPGSAGYYALSQWQVNGAAFAAGATFTFVDPAWSVARTGDFNGDGKADLLWHQADGTAAIWLMSGTAYVDGATVYAPAAGTAYDIAGVDDFNGDGRSDILFSRQVSWGGHDYVTLSLWEMDGLGGIGGGVVGTVDASWSVAGSGDFDGDGRADILWQNANSAVSVWRMDGTQYLGGDTIATPGAGWSVVGTGDFDGDGRSDILLQSSAGKVQAWRMDGTTILSKTVLDSQSAGWTVAAIGDYDGNGRAEVLWRQDPVAGQGHSELRLWTTNGQVVTSDDLISYVDNAWMVV</sequence>
<name>A0A327M5P7_9PROT</name>
<keyword evidence="1" id="KW-0732">Signal</keyword>
<dbReference type="Pfam" id="PF00353">
    <property type="entry name" value="HemolysinCabind"/>
    <property type="match status" value="10"/>
</dbReference>
<dbReference type="GO" id="GO:0005509">
    <property type="term" value="F:calcium ion binding"/>
    <property type="evidence" value="ECO:0007669"/>
    <property type="project" value="InterPro"/>
</dbReference>
<dbReference type="Gene3D" id="2.40.128.340">
    <property type="match status" value="1"/>
</dbReference>
<dbReference type="InterPro" id="IPR011049">
    <property type="entry name" value="Serralysin-like_metalloprot_C"/>
</dbReference>
<dbReference type="Gene3D" id="2.130.10.130">
    <property type="entry name" value="Integrin alpha, N-terminal"/>
    <property type="match status" value="1"/>
</dbReference>
<dbReference type="PROSITE" id="PS00330">
    <property type="entry name" value="HEMOLYSIN_CALCIUM"/>
    <property type="match status" value="2"/>
</dbReference>
<organism evidence="2 3">
    <name type="scientific">Roseicella frigidaeris</name>
    <dbReference type="NCBI Taxonomy" id="2230885"/>
    <lineage>
        <taxon>Bacteria</taxon>
        <taxon>Pseudomonadati</taxon>
        <taxon>Pseudomonadota</taxon>
        <taxon>Alphaproteobacteria</taxon>
        <taxon>Acetobacterales</taxon>
        <taxon>Roseomonadaceae</taxon>
        <taxon>Roseicella</taxon>
    </lineage>
</organism>
<evidence type="ECO:0008006" key="4">
    <source>
        <dbReference type="Google" id="ProtNLM"/>
    </source>
</evidence>
<gene>
    <name evidence="2" type="ORF">DOO78_17780</name>
</gene>
<dbReference type="PANTHER" id="PTHR46580:SF2">
    <property type="entry name" value="MAM DOMAIN-CONTAINING PROTEIN"/>
    <property type="match status" value="1"/>
</dbReference>
<dbReference type="SUPFAM" id="SSF51120">
    <property type="entry name" value="beta-Roll"/>
    <property type="match status" value="4"/>
</dbReference>
<reference evidence="3" key="1">
    <citation type="submission" date="2018-06" db="EMBL/GenBank/DDBJ databases">
        <authorList>
            <person name="Khan S.A."/>
        </authorList>
    </citation>
    <scope>NUCLEOTIDE SEQUENCE [LARGE SCALE GENOMIC DNA]</scope>
    <source>
        <strain evidence="3">DB-1506</strain>
    </source>
</reference>
<dbReference type="PANTHER" id="PTHR46580">
    <property type="entry name" value="SENSOR KINASE-RELATED"/>
    <property type="match status" value="1"/>
</dbReference>
<dbReference type="EMBL" id="QLIX01000015">
    <property type="protein sequence ID" value="RAI57644.1"/>
    <property type="molecule type" value="Genomic_DNA"/>
</dbReference>
<dbReference type="OrthoDB" id="7272448at2"/>